<dbReference type="SUPFAM" id="SSF53474">
    <property type="entry name" value="alpha/beta-Hydrolases"/>
    <property type="match status" value="1"/>
</dbReference>
<dbReference type="NCBIfam" id="TIGR01836">
    <property type="entry name" value="PHA_synth_III_C"/>
    <property type="match status" value="1"/>
</dbReference>
<keyword evidence="3" id="KW-0808">Transferase</keyword>
<protein>
    <recommendedName>
        <fullName evidence="2">Poly(3-hydroxyalkanoate) polymerase subunit PhaC</fullName>
    </recommendedName>
    <alternativeName>
        <fullName evidence="6">PHB synthase subunit PhaC</fullName>
    </alternativeName>
</protein>
<dbReference type="InterPro" id="IPR010125">
    <property type="entry name" value="PHA_synth_III_C"/>
</dbReference>
<dbReference type="GO" id="GO:0042619">
    <property type="term" value="P:poly-hydroxybutyrate biosynthetic process"/>
    <property type="evidence" value="ECO:0007669"/>
    <property type="project" value="UniProtKB-KW"/>
</dbReference>
<dbReference type="InterPro" id="IPR029058">
    <property type="entry name" value="AB_hydrolase_fold"/>
</dbReference>
<evidence type="ECO:0000256" key="2">
    <source>
        <dbReference type="ARBA" id="ARBA00019065"/>
    </source>
</evidence>
<gene>
    <name evidence="9" type="ORF">HARCEL1_08420</name>
</gene>
<feature type="domain" description="AB hydrolase-1" evidence="8">
    <location>
        <begin position="79"/>
        <end position="333"/>
    </location>
</feature>
<proteinExistence type="predicted"/>
<sequence length="504" mass="55784">MNDPLSASIDAQRRGVEAMTQAIDVADSLPETIETMNNVDVGQTPSDVVYEENKLELLHYDVEAADIDVDPEDQSDVPILVVYALINRPYILDLQPNRSVIRRLLENGHDVYFIEWNNPSRLDQHLTLDDYVNRYIDNCADVVREESGQDAINVLGYCMGGTMSTIYAALHPEKVNALGLMAAGLYFDDTGGVLEKWGDDSFFDARRIHESFGNVPQEFLDEGFALMDPVDNYVSKYIHFLDNLDNENFVENFARMEKWLADGVDVAGATYAQFLEEIYQQNNLANNELYIGGEHVDIDNIDMPLLQIVAEYDHLVPPSASKPFNDLVASEDVETIEYSTGHVGLAVSRSSHADVWPEVCEWFAERSQIDEDDEEAADEDAAEEVAADESSTGTDETPTDDTATEDASAADLTADVDLSTEAAEIDEEDIEQVTEATAETDEEITPDTDIETVDGIGPTYADRLREAGIDTVDHLLAEDRETVAEIANASVGQVGSWIDQINGE</sequence>
<dbReference type="GO" id="GO:0016746">
    <property type="term" value="F:acyltransferase activity"/>
    <property type="evidence" value="ECO:0007669"/>
    <property type="project" value="UniProtKB-KW"/>
</dbReference>
<dbReference type="InterPro" id="IPR051321">
    <property type="entry name" value="PHA/PHB_synthase"/>
</dbReference>
<evidence type="ECO:0000256" key="3">
    <source>
        <dbReference type="ARBA" id="ARBA00022679"/>
    </source>
</evidence>
<evidence type="ECO:0000256" key="1">
    <source>
        <dbReference type="ARBA" id="ARBA00004683"/>
    </source>
</evidence>
<organism evidence="9 10">
    <name type="scientific">Halococcoides cellulosivorans</name>
    <dbReference type="NCBI Taxonomy" id="1679096"/>
    <lineage>
        <taxon>Archaea</taxon>
        <taxon>Methanobacteriati</taxon>
        <taxon>Methanobacteriota</taxon>
        <taxon>Stenosarchaea group</taxon>
        <taxon>Halobacteria</taxon>
        <taxon>Halobacteriales</taxon>
        <taxon>Haloarculaceae</taxon>
        <taxon>Halococcoides</taxon>
    </lineage>
</organism>
<dbReference type="RefSeq" id="WP_108382342.1">
    <property type="nucleotide sequence ID" value="NZ_CP028858.1"/>
</dbReference>
<dbReference type="GeneID" id="36512525"/>
<evidence type="ECO:0000259" key="8">
    <source>
        <dbReference type="Pfam" id="PF00561"/>
    </source>
</evidence>
<name>A0A2R4X1T5_9EURY</name>
<dbReference type="Pfam" id="PF00561">
    <property type="entry name" value="Abhydrolase_1"/>
    <property type="match status" value="1"/>
</dbReference>
<keyword evidence="10" id="KW-1185">Reference proteome</keyword>
<dbReference type="EMBL" id="CP028858">
    <property type="protein sequence ID" value="AWB27731.1"/>
    <property type="molecule type" value="Genomic_DNA"/>
</dbReference>
<dbReference type="KEGG" id="harc:HARCEL1_08420"/>
<dbReference type="Pfam" id="PF14520">
    <property type="entry name" value="HHH_5"/>
    <property type="match status" value="1"/>
</dbReference>
<dbReference type="Gene3D" id="1.10.150.20">
    <property type="entry name" value="5' to 3' exonuclease, C-terminal subdomain"/>
    <property type="match status" value="1"/>
</dbReference>
<evidence type="ECO:0000313" key="10">
    <source>
        <dbReference type="Proteomes" id="UP000244727"/>
    </source>
</evidence>
<evidence type="ECO:0000256" key="4">
    <source>
        <dbReference type="ARBA" id="ARBA00022752"/>
    </source>
</evidence>
<comment type="pathway">
    <text evidence="1">Biopolymer metabolism; poly-(R)-3-hydroxybutanoate biosynthesis.</text>
</comment>
<dbReference type="InterPro" id="IPR000073">
    <property type="entry name" value="AB_hydrolase_1"/>
</dbReference>
<dbReference type="UniPathway" id="UPA00917"/>
<evidence type="ECO:0000256" key="5">
    <source>
        <dbReference type="ARBA" id="ARBA00023315"/>
    </source>
</evidence>
<evidence type="ECO:0000256" key="7">
    <source>
        <dbReference type="SAM" id="MobiDB-lite"/>
    </source>
</evidence>
<accession>A0A2R4X1T5</accession>
<dbReference type="Proteomes" id="UP000244727">
    <property type="component" value="Chromosome"/>
</dbReference>
<keyword evidence="4" id="KW-0583">PHB biosynthesis</keyword>
<dbReference type="PANTHER" id="PTHR36837">
    <property type="entry name" value="POLY(3-HYDROXYALKANOATE) POLYMERASE SUBUNIT PHAC"/>
    <property type="match status" value="1"/>
</dbReference>
<evidence type="ECO:0000256" key="6">
    <source>
        <dbReference type="ARBA" id="ARBA00033356"/>
    </source>
</evidence>
<dbReference type="AlphaFoldDB" id="A0A2R4X1T5"/>
<feature type="compositionally biased region" description="Low complexity" evidence="7">
    <location>
        <begin position="405"/>
        <end position="415"/>
    </location>
</feature>
<feature type="compositionally biased region" description="Acidic residues" evidence="7">
    <location>
        <begin position="370"/>
        <end position="387"/>
    </location>
</feature>
<evidence type="ECO:0000313" key="9">
    <source>
        <dbReference type="EMBL" id="AWB27731.1"/>
    </source>
</evidence>
<reference evidence="9 10" key="1">
    <citation type="submission" date="2018-04" db="EMBL/GenBank/DDBJ databases">
        <title>Halococcoides cellulosivorans gen. nov., sp. nov., an extremely halophilic cellulose-utilizing haloarchaeon from hypersaline lakes.</title>
        <authorList>
            <person name="Sorokin D.Y."/>
            <person name="Toshchakov S.V."/>
            <person name="Samarov N.I."/>
            <person name="Korzhenkov A."/>
            <person name="Kublanov I.V."/>
        </authorList>
    </citation>
    <scope>NUCLEOTIDE SEQUENCE [LARGE SCALE GENOMIC DNA]</scope>
    <source>
        <strain evidence="9 10">HArcel1</strain>
    </source>
</reference>
<feature type="region of interest" description="Disordered" evidence="7">
    <location>
        <begin position="370"/>
        <end position="415"/>
    </location>
</feature>
<keyword evidence="5" id="KW-0012">Acyltransferase</keyword>
<dbReference type="Gene3D" id="3.40.50.1820">
    <property type="entry name" value="alpha/beta hydrolase"/>
    <property type="match status" value="1"/>
</dbReference>
<dbReference type="PANTHER" id="PTHR36837:SF2">
    <property type="entry name" value="POLY(3-HYDROXYALKANOATE) POLYMERASE SUBUNIT PHAC"/>
    <property type="match status" value="1"/>
</dbReference>